<comment type="caution">
    <text evidence="6">The sequence shown here is derived from an EMBL/GenBank/DDBJ whole genome shotgun (WGS) entry which is preliminary data.</text>
</comment>
<dbReference type="InterPro" id="IPR018247">
    <property type="entry name" value="EF_Hand_1_Ca_BS"/>
</dbReference>
<keyword evidence="4" id="KW-0472">Membrane</keyword>
<sequence length="518" mass="58413">MPVKWGQASMDEDAKWLQRFEKKFHHYSGEDNLIQLDEFIQVLNIKESFFAERFFEFVDQDKSGSISLKELLTALRLLINGKPTDKLHFLFKVYDVDGNGSIDFEELRTVLRFCMAESALSLSEDILCELTEVLFEDADTDGNGKITFEELRNQLDRYPDIASNLTISAAEWLKPPRRSARGNDNINLYFGKLFKTIRLLSNNLSTVFLLVIFFSINIACGVWGVMDVYTTTPDKPWLMLARFNGRPLNFNCSFILVLMLRKSLTWLRSTRLAAILPVDQHVTLHKLVGIVVVLEAFLHAVGHFGNCADLIIQNTTEYTAWEILFTQASGIGWVAALAFPTEYITVHIRAQGNWTKRIFNFVKKYNNEKVGIRKESQRLEALIEEGSPSGSNTNNLKCTSVVSVLRNENETSIHGTPATVRNIAVLSKDDDRFAVTNFSAKYDTKEDLTSNRSSELYGSSPNGWMKSEIVVDDRKALLSRASSKSGSSSNSNNDLTASSSAARSHGTLPELRGHHPWP</sequence>
<dbReference type="STRING" id="307972.A0A2G8K7B3"/>
<evidence type="ECO:0000256" key="4">
    <source>
        <dbReference type="SAM" id="Phobius"/>
    </source>
</evidence>
<evidence type="ECO:0000256" key="3">
    <source>
        <dbReference type="SAM" id="MobiDB-lite"/>
    </source>
</evidence>
<feature type="compositionally biased region" description="Polar residues" evidence="3">
    <location>
        <begin position="493"/>
        <end position="502"/>
    </location>
</feature>
<feature type="domain" description="EF-hand" evidence="5">
    <location>
        <begin position="82"/>
        <end position="117"/>
    </location>
</feature>
<evidence type="ECO:0000313" key="7">
    <source>
        <dbReference type="Proteomes" id="UP000230750"/>
    </source>
</evidence>
<evidence type="ECO:0000313" key="6">
    <source>
        <dbReference type="EMBL" id="PIK43894.1"/>
    </source>
</evidence>
<feature type="compositionally biased region" description="Low complexity" evidence="3">
    <location>
        <begin position="479"/>
        <end position="492"/>
    </location>
</feature>
<feature type="domain" description="EF-hand" evidence="5">
    <location>
        <begin position="134"/>
        <end position="161"/>
    </location>
</feature>
<dbReference type="PROSITE" id="PS50222">
    <property type="entry name" value="EF_HAND_2"/>
    <property type="match status" value="3"/>
</dbReference>
<dbReference type="SMART" id="SM00054">
    <property type="entry name" value="EFh"/>
    <property type="match status" value="3"/>
</dbReference>
<evidence type="ECO:0000256" key="1">
    <source>
        <dbReference type="ARBA" id="ARBA00022837"/>
    </source>
</evidence>
<dbReference type="PROSITE" id="PS00018">
    <property type="entry name" value="EF_HAND_1"/>
    <property type="match status" value="3"/>
</dbReference>
<dbReference type="Proteomes" id="UP000230750">
    <property type="component" value="Unassembled WGS sequence"/>
</dbReference>
<feature type="domain" description="EF-hand" evidence="5">
    <location>
        <begin position="46"/>
        <end position="81"/>
    </location>
</feature>
<keyword evidence="7" id="KW-1185">Reference proteome</keyword>
<organism evidence="6 7">
    <name type="scientific">Stichopus japonicus</name>
    <name type="common">Sea cucumber</name>
    <dbReference type="NCBI Taxonomy" id="307972"/>
    <lineage>
        <taxon>Eukaryota</taxon>
        <taxon>Metazoa</taxon>
        <taxon>Echinodermata</taxon>
        <taxon>Eleutherozoa</taxon>
        <taxon>Echinozoa</taxon>
        <taxon>Holothuroidea</taxon>
        <taxon>Aspidochirotacea</taxon>
        <taxon>Aspidochirotida</taxon>
        <taxon>Stichopodidae</taxon>
        <taxon>Apostichopus</taxon>
    </lineage>
</organism>
<feature type="region of interest" description="Disordered" evidence="3">
    <location>
        <begin position="479"/>
        <end position="518"/>
    </location>
</feature>
<dbReference type="CDD" id="cd00051">
    <property type="entry name" value="EFh"/>
    <property type="match status" value="2"/>
</dbReference>
<keyword evidence="4" id="KW-0812">Transmembrane</keyword>
<dbReference type="AlphaFoldDB" id="A0A2G8K7B3"/>
<dbReference type="GO" id="GO:0005509">
    <property type="term" value="F:calcium ion binding"/>
    <property type="evidence" value="ECO:0007669"/>
    <property type="project" value="InterPro"/>
</dbReference>
<dbReference type="PANTHER" id="PTHR11972">
    <property type="entry name" value="NADPH OXIDASE"/>
    <property type="match status" value="1"/>
</dbReference>
<dbReference type="InterPro" id="IPR011992">
    <property type="entry name" value="EF-hand-dom_pair"/>
</dbReference>
<dbReference type="SUPFAM" id="SSF47473">
    <property type="entry name" value="EF-hand"/>
    <property type="match status" value="1"/>
</dbReference>
<accession>A0A2G8K7B3</accession>
<keyword evidence="4" id="KW-1133">Transmembrane helix</keyword>
<dbReference type="Gene3D" id="1.10.238.10">
    <property type="entry name" value="EF-hand"/>
    <property type="match status" value="1"/>
</dbReference>
<protein>
    <submittedName>
        <fullName evidence="6">Putative NADPH oxidase 5-like</fullName>
    </submittedName>
</protein>
<feature type="transmembrane region" description="Helical" evidence="4">
    <location>
        <begin position="204"/>
        <end position="226"/>
    </location>
</feature>
<keyword evidence="1" id="KW-0106">Calcium</keyword>
<dbReference type="GO" id="GO:0042554">
    <property type="term" value="P:superoxide anion generation"/>
    <property type="evidence" value="ECO:0007669"/>
    <property type="project" value="TreeGrafter"/>
</dbReference>
<reference evidence="6 7" key="1">
    <citation type="journal article" date="2017" name="PLoS Biol.">
        <title>The sea cucumber genome provides insights into morphological evolution and visceral regeneration.</title>
        <authorList>
            <person name="Zhang X."/>
            <person name="Sun L."/>
            <person name="Yuan J."/>
            <person name="Sun Y."/>
            <person name="Gao Y."/>
            <person name="Zhang L."/>
            <person name="Li S."/>
            <person name="Dai H."/>
            <person name="Hamel J.F."/>
            <person name="Liu C."/>
            <person name="Yu Y."/>
            <person name="Liu S."/>
            <person name="Lin W."/>
            <person name="Guo K."/>
            <person name="Jin S."/>
            <person name="Xu P."/>
            <person name="Storey K.B."/>
            <person name="Huan P."/>
            <person name="Zhang T."/>
            <person name="Zhou Y."/>
            <person name="Zhang J."/>
            <person name="Lin C."/>
            <person name="Li X."/>
            <person name="Xing L."/>
            <person name="Huo D."/>
            <person name="Sun M."/>
            <person name="Wang L."/>
            <person name="Mercier A."/>
            <person name="Li F."/>
            <person name="Yang H."/>
            <person name="Xiang J."/>
        </authorList>
    </citation>
    <scope>NUCLEOTIDE SEQUENCE [LARGE SCALE GENOMIC DNA]</scope>
    <source>
        <strain evidence="6">Shaxun</strain>
        <tissue evidence="6">Muscle</tissue>
    </source>
</reference>
<keyword evidence="2" id="KW-0560">Oxidoreductase</keyword>
<dbReference type="PANTHER" id="PTHR11972:SF58">
    <property type="entry name" value="NADPH OXIDASE 5"/>
    <property type="match status" value="1"/>
</dbReference>
<dbReference type="EMBL" id="MRZV01000815">
    <property type="protein sequence ID" value="PIK43894.1"/>
    <property type="molecule type" value="Genomic_DNA"/>
</dbReference>
<dbReference type="GO" id="GO:0016175">
    <property type="term" value="F:superoxide-generating NAD(P)H oxidase activity"/>
    <property type="evidence" value="ECO:0007669"/>
    <property type="project" value="TreeGrafter"/>
</dbReference>
<dbReference type="Pfam" id="PF13499">
    <property type="entry name" value="EF-hand_7"/>
    <property type="match status" value="1"/>
</dbReference>
<dbReference type="InterPro" id="IPR050369">
    <property type="entry name" value="RBOH/FRE"/>
</dbReference>
<dbReference type="GO" id="GO:0043020">
    <property type="term" value="C:NADPH oxidase complex"/>
    <property type="evidence" value="ECO:0007669"/>
    <property type="project" value="TreeGrafter"/>
</dbReference>
<name>A0A2G8K7B3_STIJA</name>
<dbReference type="Pfam" id="PF13202">
    <property type="entry name" value="EF-hand_5"/>
    <property type="match status" value="1"/>
</dbReference>
<evidence type="ECO:0000256" key="2">
    <source>
        <dbReference type="ARBA" id="ARBA00023002"/>
    </source>
</evidence>
<proteinExistence type="predicted"/>
<gene>
    <name evidence="6" type="ORF">BSL78_19224</name>
</gene>
<evidence type="ECO:0000259" key="5">
    <source>
        <dbReference type="PROSITE" id="PS50222"/>
    </source>
</evidence>
<dbReference type="InterPro" id="IPR002048">
    <property type="entry name" value="EF_hand_dom"/>
</dbReference>
<dbReference type="OrthoDB" id="167398at2759"/>
<dbReference type="GO" id="GO:0006952">
    <property type="term" value="P:defense response"/>
    <property type="evidence" value="ECO:0007669"/>
    <property type="project" value="TreeGrafter"/>
</dbReference>